<evidence type="ECO:0000313" key="1">
    <source>
        <dbReference type="EMBL" id="QNL31400.1"/>
    </source>
</evidence>
<organism evidence="1">
    <name type="scientific">Bacteriophage sp</name>
    <dbReference type="NCBI Taxonomy" id="38018"/>
    <lineage>
        <taxon>Viruses</taxon>
    </lineage>
</organism>
<protein>
    <submittedName>
        <fullName evidence="1">Uncharacterized protein</fullName>
    </submittedName>
</protein>
<accession>A0A7G9A3S7</accession>
<sequence length="51" mass="6281">MFGIHLNCDKKIDFRSLPITKEWDKKDWDLYKKYREVMLGIFNFIANEIQE</sequence>
<dbReference type="EMBL" id="MT840185">
    <property type="protein sequence ID" value="QNL31400.1"/>
    <property type="molecule type" value="Genomic_DNA"/>
</dbReference>
<reference evidence="1" key="1">
    <citation type="submission" date="2020-07" db="EMBL/GenBank/DDBJ databases">
        <title>Dissolved microcystin release linked to lysis of a Microcystis spp. bloom in Lake Erie (USA) attributed to a novel cyanophage.</title>
        <authorList>
            <person name="McKindles K.M."/>
            <person name="Manes M.A."/>
            <person name="DeMarco J.R."/>
            <person name="McClure A."/>
            <person name="McKay R.M."/>
            <person name="Davis T.W."/>
            <person name="Bullerjahn G.S."/>
        </authorList>
    </citation>
    <scope>NUCLEOTIDE SEQUENCE</scope>
</reference>
<proteinExistence type="predicted"/>
<name>A0A7G9A3S7_9VIRU</name>